<accession>A0A9Q8P3S0</accession>
<dbReference type="AlphaFoldDB" id="A0A9Q8P3S0"/>
<dbReference type="GeneID" id="71982124"/>
<evidence type="ECO:0000313" key="2">
    <source>
        <dbReference type="Proteomes" id="UP000756132"/>
    </source>
</evidence>
<dbReference type="Proteomes" id="UP000756132">
    <property type="component" value="Chromosome 1"/>
</dbReference>
<keyword evidence="2" id="KW-1185">Reference proteome</keyword>
<dbReference type="OrthoDB" id="3758478at2759"/>
<reference evidence="1" key="2">
    <citation type="journal article" date="2022" name="Microb. Genom.">
        <title>A chromosome-scale genome assembly of the tomato pathogen Cladosporium fulvum reveals a compartmentalized genome architecture and the presence of a dispensable chromosome.</title>
        <authorList>
            <person name="Zaccaron A.Z."/>
            <person name="Chen L.H."/>
            <person name="Samaras A."/>
            <person name="Stergiopoulos I."/>
        </authorList>
    </citation>
    <scope>NUCLEOTIDE SEQUENCE</scope>
    <source>
        <strain evidence="1">Race5_Kim</strain>
    </source>
</reference>
<dbReference type="EMBL" id="CP090163">
    <property type="protein sequence ID" value="UJO12104.1"/>
    <property type="molecule type" value="Genomic_DNA"/>
</dbReference>
<sequence length="117" mass="13054">MTMATNDIAAKMRKTTDDFLYPWNGDWIHSAEPNLATRAPECRRIMMPASVAAPARSCEKPRSMTIHDYLAVPDSLRAVCRSSTSATTPAGPLNNEYVWFLTLTPSGHKITPHRRIP</sequence>
<dbReference type="KEGG" id="ffu:CLAFUR5_02246"/>
<protein>
    <submittedName>
        <fullName evidence="1">Uncharacterized protein</fullName>
    </submittedName>
</protein>
<dbReference type="RefSeq" id="XP_047756470.1">
    <property type="nucleotide sequence ID" value="XM_047901394.1"/>
</dbReference>
<reference evidence="1" key="1">
    <citation type="submission" date="2021-12" db="EMBL/GenBank/DDBJ databases">
        <authorList>
            <person name="Zaccaron A."/>
            <person name="Stergiopoulos I."/>
        </authorList>
    </citation>
    <scope>NUCLEOTIDE SEQUENCE</scope>
    <source>
        <strain evidence="1">Race5_Kim</strain>
    </source>
</reference>
<evidence type="ECO:0000313" key="1">
    <source>
        <dbReference type="EMBL" id="UJO12104.1"/>
    </source>
</evidence>
<name>A0A9Q8P3S0_PASFU</name>
<gene>
    <name evidence="1" type="ORF">CLAFUR5_02246</name>
</gene>
<organism evidence="1 2">
    <name type="scientific">Passalora fulva</name>
    <name type="common">Tomato leaf mold</name>
    <name type="synonym">Cladosporium fulvum</name>
    <dbReference type="NCBI Taxonomy" id="5499"/>
    <lineage>
        <taxon>Eukaryota</taxon>
        <taxon>Fungi</taxon>
        <taxon>Dikarya</taxon>
        <taxon>Ascomycota</taxon>
        <taxon>Pezizomycotina</taxon>
        <taxon>Dothideomycetes</taxon>
        <taxon>Dothideomycetidae</taxon>
        <taxon>Mycosphaerellales</taxon>
        <taxon>Mycosphaerellaceae</taxon>
        <taxon>Fulvia</taxon>
    </lineage>
</organism>
<proteinExistence type="predicted"/>